<dbReference type="NCBIfam" id="NF008623">
    <property type="entry name" value="PRK11609.1"/>
    <property type="match status" value="1"/>
</dbReference>
<dbReference type="CDD" id="cd01011">
    <property type="entry name" value="nicotinamidase"/>
    <property type="match status" value="1"/>
</dbReference>
<comment type="caution">
    <text evidence="10">The sequence shown here is derived from an EMBL/GenBank/DDBJ whole genome shotgun (WGS) entry which is preliminary data.</text>
</comment>
<reference evidence="10 11" key="1">
    <citation type="submission" date="2018-05" db="EMBL/GenBank/DDBJ databases">
        <title>Rhodohalobacter halophilus gen. nov., sp. nov., a moderately halophilic member of the family Balneolaceae.</title>
        <authorList>
            <person name="Liu Z.-W."/>
        </authorList>
    </citation>
    <scope>NUCLEOTIDE SEQUENCE [LARGE SCALE GENOMIC DNA]</scope>
    <source>
        <strain evidence="10 11">8A47</strain>
    </source>
</reference>
<comment type="similarity">
    <text evidence="1">Belongs to the isochorismatase family.</text>
</comment>
<accession>A0A316TSX4</accession>
<comment type="pathway">
    <text evidence="5">Cofactor biosynthesis; nicotinate biosynthesis; nicotinate from nicotinamide: step 1/1.</text>
</comment>
<dbReference type="PANTHER" id="PTHR11080:SF2">
    <property type="entry name" value="LD05707P"/>
    <property type="match status" value="1"/>
</dbReference>
<organism evidence="10 11">
    <name type="scientific">Rhodohalobacter mucosus</name>
    <dbReference type="NCBI Taxonomy" id="2079485"/>
    <lineage>
        <taxon>Bacteria</taxon>
        <taxon>Pseudomonadati</taxon>
        <taxon>Balneolota</taxon>
        <taxon>Balneolia</taxon>
        <taxon>Balneolales</taxon>
        <taxon>Balneolaceae</taxon>
        <taxon>Rhodohalobacter</taxon>
    </lineage>
</organism>
<evidence type="ECO:0000256" key="5">
    <source>
        <dbReference type="ARBA" id="ARBA00037900"/>
    </source>
</evidence>
<evidence type="ECO:0000256" key="4">
    <source>
        <dbReference type="ARBA" id="ARBA00022801"/>
    </source>
</evidence>
<name>A0A316TSX4_9BACT</name>
<evidence type="ECO:0000256" key="3">
    <source>
        <dbReference type="ARBA" id="ARBA00022723"/>
    </source>
</evidence>
<gene>
    <name evidence="10" type="ORF">DDZ15_04475</name>
</gene>
<dbReference type="RefSeq" id="WP_109645304.1">
    <property type="nucleotide sequence ID" value="NZ_QGGB01000003.1"/>
</dbReference>
<evidence type="ECO:0000256" key="6">
    <source>
        <dbReference type="ARBA" id="ARBA00039017"/>
    </source>
</evidence>
<sequence>MTQKEKKALLVIDVQNDFCPGGALAVPDGDEVVPVINQLIDTFDIVIQTQDWHPEGHHSFASSHEGKEPYDTVEMDYGTQVLWPDHCVQGSEGAQFHPELNTLKTQVIIRKGFRKAIDSYSTFYENDQETTTGLTGYLKERGITSLYAVGLATDFCVKWSVLDGIDEGFKMNVVTDAVRGIDLDGSIDEAWEGMKSKGAIFVGSEELLP</sequence>
<dbReference type="Gene3D" id="3.40.50.850">
    <property type="entry name" value="Isochorismatase-like"/>
    <property type="match status" value="1"/>
</dbReference>
<dbReference type="AlphaFoldDB" id="A0A316TSX4"/>
<evidence type="ECO:0000256" key="8">
    <source>
        <dbReference type="ARBA" id="ARBA00072277"/>
    </source>
</evidence>
<feature type="domain" description="Isochorismatase-like" evidence="9">
    <location>
        <begin position="8"/>
        <end position="205"/>
    </location>
</feature>
<dbReference type="FunFam" id="3.40.50.850:FF:000006">
    <property type="entry name" value="Bifunctional pyrazinamidase/nicotinamidase"/>
    <property type="match status" value="1"/>
</dbReference>
<dbReference type="GO" id="GO:0019363">
    <property type="term" value="P:pyridine nucleotide biosynthetic process"/>
    <property type="evidence" value="ECO:0007669"/>
    <property type="project" value="UniProtKB-KW"/>
</dbReference>
<evidence type="ECO:0000313" key="10">
    <source>
        <dbReference type="EMBL" id="PWN07520.1"/>
    </source>
</evidence>
<dbReference type="SUPFAM" id="SSF52499">
    <property type="entry name" value="Isochorismatase-like hydrolases"/>
    <property type="match status" value="1"/>
</dbReference>
<dbReference type="EC" id="3.5.1.19" evidence="6"/>
<evidence type="ECO:0000259" key="9">
    <source>
        <dbReference type="Pfam" id="PF00857"/>
    </source>
</evidence>
<dbReference type="PANTHER" id="PTHR11080">
    <property type="entry name" value="PYRAZINAMIDASE/NICOTINAMIDASE"/>
    <property type="match status" value="1"/>
</dbReference>
<evidence type="ECO:0000313" key="11">
    <source>
        <dbReference type="Proteomes" id="UP000245533"/>
    </source>
</evidence>
<keyword evidence="2" id="KW-0662">Pyridine nucleotide biosynthesis</keyword>
<dbReference type="GO" id="GO:0008936">
    <property type="term" value="F:nicotinamidase activity"/>
    <property type="evidence" value="ECO:0007669"/>
    <property type="project" value="UniProtKB-EC"/>
</dbReference>
<keyword evidence="4" id="KW-0378">Hydrolase</keyword>
<proteinExistence type="inferred from homology"/>
<evidence type="ECO:0000256" key="7">
    <source>
        <dbReference type="ARBA" id="ARBA00043224"/>
    </source>
</evidence>
<dbReference type="EMBL" id="QGGB01000003">
    <property type="protein sequence ID" value="PWN07520.1"/>
    <property type="molecule type" value="Genomic_DNA"/>
</dbReference>
<dbReference type="Pfam" id="PF00857">
    <property type="entry name" value="Isochorismatase"/>
    <property type="match status" value="1"/>
</dbReference>
<keyword evidence="3" id="KW-0479">Metal-binding</keyword>
<dbReference type="InterPro" id="IPR000868">
    <property type="entry name" value="Isochorismatase-like_dom"/>
</dbReference>
<dbReference type="InterPro" id="IPR036380">
    <property type="entry name" value="Isochorismatase-like_sf"/>
</dbReference>
<dbReference type="OrthoDB" id="9791276at2"/>
<dbReference type="InterPro" id="IPR052347">
    <property type="entry name" value="Isochorismatase_Nicotinamidase"/>
</dbReference>
<dbReference type="GO" id="GO:0046872">
    <property type="term" value="F:metal ion binding"/>
    <property type="evidence" value="ECO:0007669"/>
    <property type="project" value="UniProtKB-KW"/>
</dbReference>
<keyword evidence="11" id="KW-1185">Reference proteome</keyword>
<evidence type="ECO:0000256" key="2">
    <source>
        <dbReference type="ARBA" id="ARBA00022642"/>
    </source>
</evidence>
<evidence type="ECO:0000256" key="1">
    <source>
        <dbReference type="ARBA" id="ARBA00006336"/>
    </source>
</evidence>
<protein>
    <recommendedName>
        <fullName evidence="8">Nicotinamidase</fullName>
        <ecNumber evidence="6">3.5.1.19</ecNumber>
    </recommendedName>
    <alternativeName>
        <fullName evidence="7">Nicotinamide deamidase</fullName>
    </alternativeName>
</protein>
<dbReference type="Proteomes" id="UP000245533">
    <property type="component" value="Unassembled WGS sequence"/>
</dbReference>